<organism evidence="1 2">
    <name type="scientific">Multifurca ochricompacta</name>
    <dbReference type="NCBI Taxonomy" id="376703"/>
    <lineage>
        <taxon>Eukaryota</taxon>
        <taxon>Fungi</taxon>
        <taxon>Dikarya</taxon>
        <taxon>Basidiomycota</taxon>
        <taxon>Agaricomycotina</taxon>
        <taxon>Agaricomycetes</taxon>
        <taxon>Russulales</taxon>
        <taxon>Russulaceae</taxon>
        <taxon>Multifurca</taxon>
    </lineage>
</organism>
<dbReference type="AlphaFoldDB" id="A0AAD4LXZ1"/>
<evidence type="ECO:0000313" key="2">
    <source>
        <dbReference type="Proteomes" id="UP001203297"/>
    </source>
</evidence>
<dbReference type="EMBL" id="WTXG01000082">
    <property type="protein sequence ID" value="KAI0294049.1"/>
    <property type="molecule type" value="Genomic_DNA"/>
</dbReference>
<name>A0AAD4LXZ1_9AGAM</name>
<feature type="non-terminal residue" evidence="1">
    <location>
        <position position="1"/>
    </location>
</feature>
<keyword evidence="2" id="KW-1185">Reference proteome</keyword>
<dbReference type="Proteomes" id="UP001203297">
    <property type="component" value="Unassembled WGS sequence"/>
</dbReference>
<evidence type="ECO:0000313" key="1">
    <source>
        <dbReference type="EMBL" id="KAI0294049.1"/>
    </source>
</evidence>
<reference evidence="1" key="1">
    <citation type="journal article" date="2022" name="New Phytol.">
        <title>Evolutionary transition to the ectomycorrhizal habit in the genomes of a hyperdiverse lineage of mushroom-forming fungi.</title>
        <authorList>
            <person name="Looney B."/>
            <person name="Miyauchi S."/>
            <person name="Morin E."/>
            <person name="Drula E."/>
            <person name="Courty P.E."/>
            <person name="Kohler A."/>
            <person name="Kuo A."/>
            <person name="LaButti K."/>
            <person name="Pangilinan J."/>
            <person name="Lipzen A."/>
            <person name="Riley R."/>
            <person name="Andreopoulos W."/>
            <person name="He G."/>
            <person name="Johnson J."/>
            <person name="Nolan M."/>
            <person name="Tritt A."/>
            <person name="Barry K.W."/>
            <person name="Grigoriev I.V."/>
            <person name="Nagy L.G."/>
            <person name="Hibbett D."/>
            <person name="Henrissat B."/>
            <person name="Matheny P.B."/>
            <person name="Labbe J."/>
            <person name="Martin F.M."/>
        </authorList>
    </citation>
    <scope>NUCLEOTIDE SEQUENCE</scope>
    <source>
        <strain evidence="1">BPL690</strain>
    </source>
</reference>
<gene>
    <name evidence="1" type="ORF">B0F90DRAFT_1954888</name>
</gene>
<protein>
    <submittedName>
        <fullName evidence="1">Uncharacterized protein</fullName>
    </submittedName>
</protein>
<accession>A0AAD4LXZ1</accession>
<sequence>GHLNSYKHEKTGEIIHVYAIAGPPVYAEGDSNRIDFDIEVPLWAVTWIVSYILYPSEWRHYR</sequence>
<comment type="caution">
    <text evidence="1">The sequence shown here is derived from an EMBL/GenBank/DDBJ whole genome shotgun (WGS) entry which is preliminary data.</text>
</comment>
<proteinExistence type="predicted"/>